<dbReference type="Proteomes" id="UP000805193">
    <property type="component" value="Unassembled WGS sequence"/>
</dbReference>
<keyword evidence="2" id="KW-1185">Reference proteome</keyword>
<sequence length="235" mass="26058">MAGRSSSPPASNLPETVYYVPDFISENEERYLFEKVYGAPKPKWVQLTHRRLQNWGGLPHPKGMLSEPLPPWLVEISSKVASLGLFGDKKPNHVLVNEYKSGEGILPHEDGPLYHPVVTNITLNSHTVLDFYRPKKVDKSGQESDEDKDCEKHVPVGSLLLQPRSLVVTRGAMYTDHLHGIEARTKDAIDDGVVNLSACGVARGAILERGTRVSLTIRVVPKVIRANILRGLSKK</sequence>
<accession>A0AC60P4K0</accession>
<organism evidence="1 2">
    <name type="scientific">Ixodes persulcatus</name>
    <name type="common">Taiga tick</name>
    <dbReference type="NCBI Taxonomy" id="34615"/>
    <lineage>
        <taxon>Eukaryota</taxon>
        <taxon>Metazoa</taxon>
        <taxon>Ecdysozoa</taxon>
        <taxon>Arthropoda</taxon>
        <taxon>Chelicerata</taxon>
        <taxon>Arachnida</taxon>
        <taxon>Acari</taxon>
        <taxon>Parasitiformes</taxon>
        <taxon>Ixodida</taxon>
        <taxon>Ixodoidea</taxon>
        <taxon>Ixodidae</taxon>
        <taxon>Ixodinae</taxon>
        <taxon>Ixodes</taxon>
    </lineage>
</organism>
<evidence type="ECO:0000313" key="2">
    <source>
        <dbReference type="Proteomes" id="UP000805193"/>
    </source>
</evidence>
<protein>
    <submittedName>
        <fullName evidence="1">Uncharacterized protein</fullName>
    </submittedName>
</protein>
<comment type="caution">
    <text evidence="1">The sequence shown here is derived from an EMBL/GenBank/DDBJ whole genome shotgun (WGS) entry which is preliminary data.</text>
</comment>
<name>A0AC60P4K0_IXOPE</name>
<proteinExistence type="predicted"/>
<gene>
    <name evidence="1" type="ORF">HPB47_008639</name>
</gene>
<dbReference type="EMBL" id="JABSTQ010011193">
    <property type="protein sequence ID" value="KAG0414211.1"/>
    <property type="molecule type" value="Genomic_DNA"/>
</dbReference>
<evidence type="ECO:0000313" key="1">
    <source>
        <dbReference type="EMBL" id="KAG0414211.1"/>
    </source>
</evidence>
<reference evidence="1 2" key="1">
    <citation type="journal article" date="2020" name="Cell">
        <title>Large-Scale Comparative Analyses of Tick Genomes Elucidate Their Genetic Diversity and Vector Capacities.</title>
        <authorList>
            <consortium name="Tick Genome and Microbiome Consortium (TIGMIC)"/>
            <person name="Jia N."/>
            <person name="Wang J."/>
            <person name="Shi W."/>
            <person name="Du L."/>
            <person name="Sun Y."/>
            <person name="Zhan W."/>
            <person name="Jiang J.F."/>
            <person name="Wang Q."/>
            <person name="Zhang B."/>
            <person name="Ji P."/>
            <person name="Bell-Sakyi L."/>
            <person name="Cui X.M."/>
            <person name="Yuan T.T."/>
            <person name="Jiang B.G."/>
            <person name="Yang W.F."/>
            <person name="Lam T.T."/>
            <person name="Chang Q.C."/>
            <person name="Ding S.J."/>
            <person name="Wang X.J."/>
            <person name="Zhu J.G."/>
            <person name="Ruan X.D."/>
            <person name="Zhao L."/>
            <person name="Wei J.T."/>
            <person name="Ye R.Z."/>
            <person name="Que T.C."/>
            <person name="Du C.H."/>
            <person name="Zhou Y.H."/>
            <person name="Cheng J.X."/>
            <person name="Dai P.F."/>
            <person name="Guo W.B."/>
            <person name="Han X.H."/>
            <person name="Huang E.J."/>
            <person name="Li L.F."/>
            <person name="Wei W."/>
            <person name="Gao Y.C."/>
            <person name="Liu J.Z."/>
            <person name="Shao H.Z."/>
            <person name="Wang X."/>
            <person name="Wang C.C."/>
            <person name="Yang T.C."/>
            <person name="Huo Q.B."/>
            <person name="Li W."/>
            <person name="Chen H.Y."/>
            <person name="Chen S.E."/>
            <person name="Zhou L.G."/>
            <person name="Ni X.B."/>
            <person name="Tian J.H."/>
            <person name="Sheng Y."/>
            <person name="Liu T."/>
            <person name="Pan Y.S."/>
            <person name="Xia L.Y."/>
            <person name="Li J."/>
            <person name="Zhao F."/>
            <person name="Cao W.C."/>
        </authorList>
    </citation>
    <scope>NUCLEOTIDE SEQUENCE [LARGE SCALE GENOMIC DNA]</scope>
    <source>
        <strain evidence="1">Iper-2018</strain>
    </source>
</reference>